<sequence>MVEINEVSVNRVLNPTAINLGDYVINPYVGCEFSCLYCYVRSNKVASKRKRPWGTYVDIRKNAPDLLEKEICEKKPKTVLLGSTTECFQPVEKKFQLTKRILEILNNHEVPYIILTRSPYVVEYIPLLNQRFCKRIYFTVNNYSDIFKQAIEPKSPSFVSRNIAIQALLDAGMPVIPYYSPVIPWVTEIKDAFSLFTTAERVDFEYLNFNLKNTQDIIKSISLTDRAREKNISRMFYEKNYYEQTWDTMDEEIERQASRANKRYKRYRHPFDAFFKNTYFD</sequence>
<keyword evidence="1" id="KW-0479">Metal-binding</keyword>
<evidence type="ECO:0000256" key="3">
    <source>
        <dbReference type="ARBA" id="ARBA00023014"/>
    </source>
</evidence>
<comment type="caution">
    <text evidence="5">The sequence shown here is derived from an EMBL/GenBank/DDBJ whole genome shotgun (WGS) entry which is preliminary data.</text>
</comment>
<organism evidence="5 6">
    <name type="scientific">Candidatus Brocadia sapporoensis</name>
    <dbReference type="NCBI Taxonomy" id="392547"/>
    <lineage>
        <taxon>Bacteria</taxon>
        <taxon>Pseudomonadati</taxon>
        <taxon>Planctomycetota</taxon>
        <taxon>Candidatus Brocadiia</taxon>
        <taxon>Candidatus Brocadiales</taxon>
        <taxon>Candidatus Brocadiaceae</taxon>
        <taxon>Candidatus Brocadia</taxon>
    </lineage>
</organism>
<name>A0A1V6LY76_9BACT</name>
<keyword evidence="2" id="KW-0408">Iron</keyword>
<dbReference type="InterPro" id="IPR007197">
    <property type="entry name" value="rSAM"/>
</dbReference>
<keyword evidence="3" id="KW-0411">Iron-sulfur</keyword>
<keyword evidence="6" id="KW-1185">Reference proteome</keyword>
<dbReference type="SUPFAM" id="SSF102114">
    <property type="entry name" value="Radical SAM enzymes"/>
    <property type="match status" value="1"/>
</dbReference>
<evidence type="ECO:0000313" key="6">
    <source>
        <dbReference type="Proteomes" id="UP000242219"/>
    </source>
</evidence>
<proteinExistence type="predicted"/>
<dbReference type="InterPro" id="IPR040086">
    <property type="entry name" value="MJ0683-like"/>
</dbReference>
<evidence type="ECO:0000313" key="5">
    <source>
        <dbReference type="EMBL" id="OQD45102.1"/>
    </source>
</evidence>
<dbReference type="Proteomes" id="UP000242219">
    <property type="component" value="Unassembled WGS sequence"/>
</dbReference>
<feature type="domain" description="Radical SAM core" evidence="4">
    <location>
        <begin position="25"/>
        <end position="184"/>
    </location>
</feature>
<gene>
    <name evidence="5" type="ORF">BIY37_10250</name>
</gene>
<dbReference type="SFLD" id="SFLDG01084">
    <property type="entry name" value="Uncharacterised_Radical_SAM_Su"/>
    <property type="match status" value="1"/>
</dbReference>
<protein>
    <recommendedName>
        <fullName evidence="4">Radical SAM core domain-containing protein</fullName>
    </recommendedName>
</protein>
<evidence type="ECO:0000259" key="4">
    <source>
        <dbReference type="Pfam" id="PF04055"/>
    </source>
</evidence>
<dbReference type="GO" id="GO:0051536">
    <property type="term" value="F:iron-sulfur cluster binding"/>
    <property type="evidence" value="ECO:0007669"/>
    <property type="project" value="UniProtKB-KW"/>
</dbReference>
<dbReference type="SFLD" id="SFLDS00029">
    <property type="entry name" value="Radical_SAM"/>
    <property type="match status" value="1"/>
</dbReference>
<dbReference type="GO" id="GO:0003824">
    <property type="term" value="F:catalytic activity"/>
    <property type="evidence" value="ECO:0007669"/>
    <property type="project" value="InterPro"/>
</dbReference>
<dbReference type="AlphaFoldDB" id="A0A1V6LY76"/>
<reference evidence="5 6" key="1">
    <citation type="journal article" date="2016" name="Genome Announc.">
        <title>Draft Genome Sequence of the Anaerobic Ammonium-Oxidizing Bacterium 'Candidatus Brocadia sp. 40'.</title>
        <authorList>
            <person name="Ali M."/>
            <person name="Haroon M.F."/>
            <person name="Narita Y."/>
            <person name="Zhang L."/>
            <person name="Rangel Shaw D."/>
            <person name="Okabe S."/>
            <person name="Saikaly P.E."/>
        </authorList>
    </citation>
    <scope>NUCLEOTIDE SEQUENCE [LARGE SCALE GENOMIC DNA]</scope>
    <source>
        <strain evidence="5 6">40</strain>
    </source>
</reference>
<evidence type="ECO:0000256" key="1">
    <source>
        <dbReference type="ARBA" id="ARBA00022723"/>
    </source>
</evidence>
<evidence type="ECO:0000256" key="2">
    <source>
        <dbReference type="ARBA" id="ARBA00023004"/>
    </source>
</evidence>
<dbReference type="GO" id="GO:0046872">
    <property type="term" value="F:metal ion binding"/>
    <property type="evidence" value="ECO:0007669"/>
    <property type="project" value="UniProtKB-KW"/>
</dbReference>
<dbReference type="EMBL" id="MJUW02000105">
    <property type="protein sequence ID" value="OQD45102.1"/>
    <property type="molecule type" value="Genomic_DNA"/>
</dbReference>
<dbReference type="PANTHER" id="PTHR43432:SF3">
    <property type="entry name" value="SLR0285 PROTEIN"/>
    <property type="match status" value="1"/>
</dbReference>
<dbReference type="RefSeq" id="WP_070067734.1">
    <property type="nucleotide sequence ID" value="NZ_MJUW02000105.1"/>
</dbReference>
<dbReference type="Gene3D" id="3.80.30.30">
    <property type="match status" value="1"/>
</dbReference>
<dbReference type="PANTHER" id="PTHR43432">
    <property type="entry name" value="SLR0285 PROTEIN"/>
    <property type="match status" value="1"/>
</dbReference>
<accession>A0A1V6LY76</accession>
<dbReference type="Pfam" id="PF04055">
    <property type="entry name" value="Radical_SAM"/>
    <property type="match status" value="1"/>
</dbReference>
<dbReference type="InterPro" id="IPR058240">
    <property type="entry name" value="rSAM_sf"/>
</dbReference>